<sequence length="132" mass="14300">MRYLTDRKRAVGKGASGTGTEHHWWMSASAVALAFMIPTWLYIVGTTLGMPQQAVIATFAQPFPAILTALVVIVGMRHFAKGTEIWIEDYARGTTAKALKIAMHSLAYIIMATVLYALGKMVFIGLLLGANG</sequence>
<accession>A0A074JWZ7</accession>
<feature type="transmembrane region" description="Helical" evidence="10">
    <location>
        <begin position="23"/>
        <end position="43"/>
    </location>
</feature>
<dbReference type="InterPro" id="IPR000701">
    <property type="entry name" value="SuccDH_FuR_B_TM-su"/>
</dbReference>
<comment type="subcellular location">
    <subcellularLocation>
        <location evidence="3">Membrane</location>
    </subcellularLocation>
</comment>
<evidence type="ECO:0000256" key="6">
    <source>
        <dbReference type="ARBA" id="ARBA00022723"/>
    </source>
</evidence>
<comment type="function">
    <text evidence="2">Membrane-anchoring subunit of succinate dehydrogenase (SDH).</text>
</comment>
<dbReference type="SUPFAM" id="SSF81343">
    <property type="entry name" value="Fumarate reductase respiratory complex transmembrane subunits"/>
    <property type="match status" value="1"/>
</dbReference>
<dbReference type="Gene3D" id="1.20.1300.10">
    <property type="entry name" value="Fumarate reductase/succinate dehydrogenase, transmembrane subunit"/>
    <property type="match status" value="1"/>
</dbReference>
<dbReference type="EMBL" id="AUNB01000062">
    <property type="protein sequence ID" value="KEO53862.1"/>
    <property type="molecule type" value="Genomic_DNA"/>
</dbReference>
<evidence type="ECO:0000256" key="2">
    <source>
        <dbReference type="ARBA" id="ARBA00004050"/>
    </source>
</evidence>
<evidence type="ECO:0000256" key="5">
    <source>
        <dbReference type="ARBA" id="ARBA00022692"/>
    </source>
</evidence>
<evidence type="ECO:0000256" key="7">
    <source>
        <dbReference type="ARBA" id="ARBA00022989"/>
    </source>
</evidence>
<keyword evidence="4" id="KW-0349">Heme</keyword>
<evidence type="ECO:0000256" key="1">
    <source>
        <dbReference type="ARBA" id="ARBA00001971"/>
    </source>
</evidence>
<dbReference type="GO" id="GO:0016020">
    <property type="term" value="C:membrane"/>
    <property type="evidence" value="ECO:0007669"/>
    <property type="project" value="UniProtKB-SubCell"/>
</dbReference>
<keyword evidence="5 10" id="KW-0812">Transmembrane</keyword>
<keyword evidence="8" id="KW-0408">Iron</keyword>
<comment type="cofactor">
    <cofactor evidence="1">
        <name>heme</name>
        <dbReference type="ChEBI" id="CHEBI:30413"/>
    </cofactor>
</comment>
<evidence type="ECO:0008006" key="13">
    <source>
        <dbReference type="Google" id="ProtNLM"/>
    </source>
</evidence>
<feature type="transmembrane region" description="Helical" evidence="10">
    <location>
        <begin position="55"/>
        <end position="76"/>
    </location>
</feature>
<dbReference type="OrthoDB" id="9809280at2"/>
<evidence type="ECO:0000256" key="9">
    <source>
        <dbReference type="ARBA" id="ARBA00023136"/>
    </source>
</evidence>
<keyword evidence="9 10" id="KW-0472">Membrane</keyword>
<reference evidence="11 12" key="1">
    <citation type="journal article" date="2015" name="Antonie Van Leeuwenhoek">
        <title>Thioclava indica sp. nov., isolated from surface seawater of the Indian Ocean.</title>
        <authorList>
            <person name="Liu Y."/>
            <person name="Lai Q."/>
            <person name="Du J."/>
            <person name="Xu H."/>
            <person name="Jiang L."/>
            <person name="Shao Z."/>
        </authorList>
    </citation>
    <scope>NUCLEOTIDE SEQUENCE [LARGE SCALE GENOMIC DNA]</scope>
    <source>
        <strain evidence="11 12">DT23-4</strain>
    </source>
</reference>
<dbReference type="STRING" id="1353528.DT23_06745"/>
<organism evidence="11 12">
    <name type="scientific">Thioclava indica</name>
    <dbReference type="NCBI Taxonomy" id="1353528"/>
    <lineage>
        <taxon>Bacteria</taxon>
        <taxon>Pseudomonadati</taxon>
        <taxon>Pseudomonadota</taxon>
        <taxon>Alphaproteobacteria</taxon>
        <taxon>Rhodobacterales</taxon>
        <taxon>Paracoccaceae</taxon>
        <taxon>Thioclava</taxon>
    </lineage>
</organism>
<evidence type="ECO:0000256" key="3">
    <source>
        <dbReference type="ARBA" id="ARBA00004370"/>
    </source>
</evidence>
<dbReference type="RefSeq" id="WP_038132589.1">
    <property type="nucleotide sequence ID" value="NZ_AUNB01000062.1"/>
</dbReference>
<dbReference type="InterPro" id="IPR034804">
    <property type="entry name" value="SQR/QFR_C/D"/>
</dbReference>
<dbReference type="Pfam" id="PF01127">
    <property type="entry name" value="Sdh_cyt"/>
    <property type="match status" value="1"/>
</dbReference>
<evidence type="ECO:0000256" key="8">
    <source>
        <dbReference type="ARBA" id="ARBA00023004"/>
    </source>
</evidence>
<evidence type="ECO:0000313" key="11">
    <source>
        <dbReference type="EMBL" id="KEO53862.1"/>
    </source>
</evidence>
<dbReference type="AlphaFoldDB" id="A0A074JWZ7"/>
<proteinExistence type="predicted"/>
<keyword evidence="6" id="KW-0479">Metal-binding</keyword>
<protein>
    <recommendedName>
        <fullName evidence="13">Succinate dehydrogenase hydrophobic membrane anchor subunit</fullName>
    </recommendedName>
</protein>
<feature type="transmembrane region" description="Helical" evidence="10">
    <location>
        <begin position="106"/>
        <end position="130"/>
    </location>
</feature>
<gene>
    <name evidence="11" type="ORF">DT23_06745</name>
</gene>
<dbReference type="GO" id="GO:0046872">
    <property type="term" value="F:metal ion binding"/>
    <property type="evidence" value="ECO:0007669"/>
    <property type="project" value="UniProtKB-KW"/>
</dbReference>
<dbReference type="Proteomes" id="UP000027471">
    <property type="component" value="Unassembled WGS sequence"/>
</dbReference>
<keyword evidence="7 10" id="KW-1133">Transmembrane helix</keyword>
<evidence type="ECO:0000256" key="4">
    <source>
        <dbReference type="ARBA" id="ARBA00022617"/>
    </source>
</evidence>
<comment type="caution">
    <text evidence="11">The sequence shown here is derived from an EMBL/GenBank/DDBJ whole genome shotgun (WGS) entry which is preliminary data.</text>
</comment>
<keyword evidence="12" id="KW-1185">Reference proteome</keyword>
<dbReference type="eggNOG" id="COG2142">
    <property type="taxonomic scope" value="Bacteria"/>
</dbReference>
<evidence type="ECO:0000313" key="12">
    <source>
        <dbReference type="Proteomes" id="UP000027471"/>
    </source>
</evidence>
<evidence type="ECO:0000256" key="10">
    <source>
        <dbReference type="SAM" id="Phobius"/>
    </source>
</evidence>
<name>A0A074JWZ7_9RHOB</name>